<accession>A0ABU6WF56</accession>
<comment type="caution">
    <text evidence="1">The sequence shown here is derived from an EMBL/GenBank/DDBJ whole genome shotgun (WGS) entry which is preliminary data.</text>
</comment>
<reference evidence="1 2" key="1">
    <citation type="journal article" date="2023" name="Plants (Basel)">
        <title>Bridging the Gap: Combining Genomics and Transcriptomics Approaches to Understand Stylosanthes scabra, an Orphan Legume from the Brazilian Caatinga.</title>
        <authorList>
            <person name="Ferreira-Neto J.R.C."/>
            <person name="da Silva M.D."/>
            <person name="Binneck E."/>
            <person name="de Melo N.F."/>
            <person name="da Silva R.H."/>
            <person name="de Melo A.L.T.M."/>
            <person name="Pandolfi V."/>
            <person name="Bustamante F.O."/>
            <person name="Brasileiro-Vidal A.C."/>
            <person name="Benko-Iseppon A.M."/>
        </authorList>
    </citation>
    <scope>NUCLEOTIDE SEQUENCE [LARGE SCALE GENOMIC DNA]</scope>
    <source>
        <tissue evidence="1">Leaves</tissue>
    </source>
</reference>
<name>A0ABU6WF56_9FABA</name>
<evidence type="ECO:0000313" key="1">
    <source>
        <dbReference type="EMBL" id="MED6183553.1"/>
    </source>
</evidence>
<dbReference type="Proteomes" id="UP001341840">
    <property type="component" value="Unassembled WGS sequence"/>
</dbReference>
<protein>
    <submittedName>
        <fullName evidence="1">Uncharacterized protein</fullName>
    </submittedName>
</protein>
<organism evidence="1 2">
    <name type="scientific">Stylosanthes scabra</name>
    <dbReference type="NCBI Taxonomy" id="79078"/>
    <lineage>
        <taxon>Eukaryota</taxon>
        <taxon>Viridiplantae</taxon>
        <taxon>Streptophyta</taxon>
        <taxon>Embryophyta</taxon>
        <taxon>Tracheophyta</taxon>
        <taxon>Spermatophyta</taxon>
        <taxon>Magnoliopsida</taxon>
        <taxon>eudicotyledons</taxon>
        <taxon>Gunneridae</taxon>
        <taxon>Pentapetalae</taxon>
        <taxon>rosids</taxon>
        <taxon>fabids</taxon>
        <taxon>Fabales</taxon>
        <taxon>Fabaceae</taxon>
        <taxon>Papilionoideae</taxon>
        <taxon>50 kb inversion clade</taxon>
        <taxon>dalbergioids sensu lato</taxon>
        <taxon>Dalbergieae</taxon>
        <taxon>Pterocarpus clade</taxon>
        <taxon>Stylosanthes</taxon>
    </lineage>
</organism>
<proteinExistence type="predicted"/>
<sequence>MSSQSLRSCRSQSRSQRKPLVQEECNFFQWADPEKDDDGHIEAAKLKKKIWALLRLLWAEVIDIRNPFGVSDSPPASAPDRIK</sequence>
<evidence type="ECO:0000313" key="2">
    <source>
        <dbReference type="Proteomes" id="UP001341840"/>
    </source>
</evidence>
<gene>
    <name evidence="1" type="ORF">PIB30_038866</name>
</gene>
<dbReference type="EMBL" id="JASCZI010181445">
    <property type="protein sequence ID" value="MED6183553.1"/>
    <property type="molecule type" value="Genomic_DNA"/>
</dbReference>
<keyword evidence="2" id="KW-1185">Reference proteome</keyword>